<evidence type="ECO:0000313" key="2">
    <source>
        <dbReference type="EMBL" id="AGU15831.1"/>
    </source>
</evidence>
<dbReference type="GeneID" id="78250471"/>
<accession>U3GZB8</accession>
<feature type="domain" description="DUF4236" evidence="1">
    <location>
        <begin position="11"/>
        <end position="60"/>
    </location>
</feature>
<dbReference type="Pfam" id="PF14020">
    <property type="entry name" value="DUF4236"/>
    <property type="match status" value="1"/>
</dbReference>
<dbReference type="OrthoDB" id="3297468at2"/>
<evidence type="ECO:0000313" key="3">
    <source>
        <dbReference type="Proteomes" id="UP000016943"/>
    </source>
</evidence>
<name>U3GZB8_9CORY</name>
<dbReference type="InterPro" id="IPR025330">
    <property type="entry name" value="DUF4236"/>
</dbReference>
<dbReference type="PATRIC" id="fig|1348662.3.peg.1706"/>
<dbReference type="AlphaFoldDB" id="U3GZB8"/>
<keyword evidence="3" id="KW-1185">Reference proteome</keyword>
<proteinExistence type="predicted"/>
<dbReference type="HOGENOM" id="CLU_2971793_0_0_11"/>
<gene>
    <name evidence="2" type="ORF">CARG_08660</name>
</gene>
<dbReference type="RefSeq" id="WP_021012226.1">
    <property type="nucleotide sequence ID" value="NC_022198.1"/>
</dbReference>
<dbReference type="Proteomes" id="UP000016943">
    <property type="component" value="Chromosome"/>
</dbReference>
<organism evidence="2 3">
    <name type="scientific">Corynebacterium argentoratense DSM 44202</name>
    <dbReference type="NCBI Taxonomy" id="1348662"/>
    <lineage>
        <taxon>Bacteria</taxon>
        <taxon>Bacillati</taxon>
        <taxon>Actinomycetota</taxon>
        <taxon>Actinomycetes</taxon>
        <taxon>Mycobacteriales</taxon>
        <taxon>Corynebacteriaceae</taxon>
        <taxon>Corynebacterium</taxon>
    </lineage>
</organism>
<sequence length="65" mass="7103">MARKSITPTGLNFRKRKKVGKNSWINVSGSGVSGSTKLGPVTVNSRGGLWVRLPGGFTFRGRWKK</sequence>
<evidence type="ECO:0000259" key="1">
    <source>
        <dbReference type="Pfam" id="PF14020"/>
    </source>
</evidence>
<protein>
    <recommendedName>
        <fullName evidence="1">DUF4236 domain-containing protein</fullName>
    </recommendedName>
</protein>
<dbReference type="EMBL" id="CP006365">
    <property type="protein sequence ID" value="AGU15831.1"/>
    <property type="molecule type" value="Genomic_DNA"/>
</dbReference>
<reference evidence="2 3" key="1">
    <citation type="journal article" date="2013" name="Genome Announc.">
        <title>Whole-Genome Sequence of the Clinical Strain Corynebacterium argentoratense DSM 44202, Isolated from a Human Throat Specimen.</title>
        <authorList>
            <person name="Bomholt C."/>
            <person name="Glaub A."/>
            <person name="Gravermann K."/>
            <person name="Albersmeier A."/>
            <person name="Brinkrolf K."/>
            <person name="Ruckert C."/>
            <person name="Tauch A."/>
        </authorList>
    </citation>
    <scope>NUCLEOTIDE SEQUENCE [LARGE SCALE GENOMIC DNA]</scope>
    <source>
        <strain evidence="2">DSM 44202</strain>
    </source>
</reference>
<dbReference type="KEGG" id="caz:CARG_08660"/>
<dbReference type="eggNOG" id="ENOG50329CR">
    <property type="taxonomic scope" value="Bacteria"/>
</dbReference>